<evidence type="ECO:0000313" key="1">
    <source>
        <dbReference type="EMBL" id="KAH6930860.1"/>
    </source>
</evidence>
<reference evidence="1" key="1">
    <citation type="submission" date="2020-05" db="EMBL/GenBank/DDBJ databases">
        <title>Large-scale comparative analyses of tick genomes elucidate their genetic diversity and vector capacities.</title>
        <authorList>
            <person name="Jia N."/>
            <person name="Wang J."/>
            <person name="Shi W."/>
            <person name="Du L."/>
            <person name="Sun Y."/>
            <person name="Zhan W."/>
            <person name="Jiang J."/>
            <person name="Wang Q."/>
            <person name="Zhang B."/>
            <person name="Ji P."/>
            <person name="Sakyi L.B."/>
            <person name="Cui X."/>
            <person name="Yuan T."/>
            <person name="Jiang B."/>
            <person name="Yang W."/>
            <person name="Lam T.T.-Y."/>
            <person name="Chang Q."/>
            <person name="Ding S."/>
            <person name="Wang X."/>
            <person name="Zhu J."/>
            <person name="Ruan X."/>
            <person name="Zhao L."/>
            <person name="Wei J."/>
            <person name="Que T."/>
            <person name="Du C."/>
            <person name="Cheng J."/>
            <person name="Dai P."/>
            <person name="Han X."/>
            <person name="Huang E."/>
            <person name="Gao Y."/>
            <person name="Liu J."/>
            <person name="Shao H."/>
            <person name="Ye R."/>
            <person name="Li L."/>
            <person name="Wei W."/>
            <person name="Wang X."/>
            <person name="Wang C."/>
            <person name="Yang T."/>
            <person name="Huo Q."/>
            <person name="Li W."/>
            <person name="Guo W."/>
            <person name="Chen H."/>
            <person name="Zhou L."/>
            <person name="Ni X."/>
            <person name="Tian J."/>
            <person name="Zhou Y."/>
            <person name="Sheng Y."/>
            <person name="Liu T."/>
            <person name="Pan Y."/>
            <person name="Xia L."/>
            <person name="Li J."/>
            <person name="Zhao F."/>
            <person name="Cao W."/>
        </authorList>
    </citation>
    <scope>NUCLEOTIDE SEQUENCE</scope>
    <source>
        <strain evidence="1">Hyas-2018</strain>
    </source>
</reference>
<comment type="caution">
    <text evidence="1">The sequence shown here is derived from an EMBL/GenBank/DDBJ whole genome shotgun (WGS) entry which is preliminary data.</text>
</comment>
<evidence type="ECO:0000313" key="2">
    <source>
        <dbReference type="Proteomes" id="UP000821845"/>
    </source>
</evidence>
<gene>
    <name evidence="1" type="ORF">HPB50_020064</name>
</gene>
<dbReference type="Proteomes" id="UP000821845">
    <property type="component" value="Chromosome 5"/>
</dbReference>
<proteinExistence type="predicted"/>
<accession>A0ACB7S8K5</accession>
<protein>
    <submittedName>
        <fullName evidence="1">Uncharacterized protein</fullName>
    </submittedName>
</protein>
<keyword evidence="2" id="KW-1185">Reference proteome</keyword>
<name>A0ACB7S8K5_HYAAI</name>
<organism evidence="1 2">
    <name type="scientific">Hyalomma asiaticum</name>
    <name type="common">Tick</name>
    <dbReference type="NCBI Taxonomy" id="266040"/>
    <lineage>
        <taxon>Eukaryota</taxon>
        <taxon>Metazoa</taxon>
        <taxon>Ecdysozoa</taxon>
        <taxon>Arthropoda</taxon>
        <taxon>Chelicerata</taxon>
        <taxon>Arachnida</taxon>
        <taxon>Acari</taxon>
        <taxon>Parasitiformes</taxon>
        <taxon>Ixodida</taxon>
        <taxon>Ixodoidea</taxon>
        <taxon>Ixodidae</taxon>
        <taxon>Hyalomminae</taxon>
        <taxon>Hyalomma</taxon>
    </lineage>
</organism>
<sequence>MHRLRMGLFVSERDEPSGPSLARRILILVPLAVLIVALVLVLLARRNRALHRFSPANEHVYDVGGVCSNEACHRVVAFAMENTDMDFDPCVDFHRHACGRWFAGSTARRSYVDENRFNFSATVHRALTELLRMEQLNIGDIRRGVELARFYSSCLSYARKRPRTNVIALLESMDFNDSLWSGFTSVQQVFGHVVAANYRTGLGGLVRVSKNESAAKGRLVLDIGESIQSTLGDHATSFMSVVLRELDWPKNSSLIAALHSLDARVERARNQVNLSNATGVGENAATVSLGLSWENVKEDALEHSLSSSASNDSSNVMKAVVSARAVDALNDMIAALTTTDPRVAGLYSLLLMLAQVMKYPYLLASNYAGFQDVTLCLQATGEHMKVDFASWLGNSLEVRATSTYLEKMVAALNRAIETSTWLKDNFAFNIVDVRDKLTVKTAGSVITAGCSTNSTATLEEASYSDDFVANILLAHRAAAPTCLGTDAAAALHCQLESVMGFDVAGSLVVPTALLTPDLLHVYAGEPSLDYSTLGVMLLIEWVHAVTTRRPALSARLSEYGQCVRNDATALLMADNVSDASLRTMVFLPWALDLALTAATSQRRKSNGTIRTMDMPFVEDTATERLRAQLFFRRFCQTTCGDKEAAKVCLYGVLRSSQFARTFQCKLPEKDVGCCTPGSRVRLQQAPAFHDLIV</sequence>
<dbReference type="EMBL" id="CM023485">
    <property type="protein sequence ID" value="KAH6930860.1"/>
    <property type="molecule type" value="Genomic_DNA"/>
</dbReference>